<dbReference type="GO" id="GO:0050380">
    <property type="term" value="F:undecaprenyl-diphosphatase activity"/>
    <property type="evidence" value="ECO:0007669"/>
    <property type="project" value="UniProtKB-UniRule"/>
</dbReference>
<accession>A0A2X0QYX3</accession>
<reference evidence="15" key="1">
    <citation type="submission" date="2018-05" db="EMBL/GenBank/DDBJ databases">
        <authorList>
            <person name="Lanie J.A."/>
            <person name="Ng W.-L."/>
            <person name="Kazmierczak K.M."/>
            <person name="Andrzejewski T.M."/>
            <person name="Davidsen T.M."/>
            <person name="Wayne K.J."/>
            <person name="Tettelin H."/>
            <person name="Glass J.I."/>
            <person name="Rusch D."/>
            <person name="Podicherti R."/>
            <person name="Tsui H.-C.T."/>
            <person name="Winkler M.E."/>
        </authorList>
    </citation>
    <scope>NUCLEOTIDE SEQUENCE</scope>
    <source>
        <strain evidence="15">KNB</strain>
    </source>
</reference>
<dbReference type="GO" id="GO:0008360">
    <property type="term" value="P:regulation of cell shape"/>
    <property type="evidence" value="ECO:0007669"/>
    <property type="project" value="UniProtKB-KW"/>
</dbReference>
<feature type="transmembrane region" description="Helical" evidence="14">
    <location>
        <begin position="219"/>
        <end position="240"/>
    </location>
</feature>
<keyword evidence="6 14" id="KW-0812">Transmembrane</keyword>
<evidence type="ECO:0000256" key="4">
    <source>
        <dbReference type="ARBA" id="ARBA00021581"/>
    </source>
</evidence>
<keyword evidence="14" id="KW-0961">Cell wall biogenesis/degradation</keyword>
<keyword evidence="7 14" id="KW-0378">Hydrolase</keyword>
<dbReference type="AlphaFoldDB" id="A0A2X0QYX3"/>
<keyword evidence="10 14" id="KW-0046">Antibiotic resistance</keyword>
<gene>
    <name evidence="14 15" type="primary">uppP</name>
    <name evidence="15" type="ORF">NITFAB_2477</name>
</gene>
<comment type="catalytic activity">
    <reaction evidence="13 14">
        <text>di-trans,octa-cis-undecaprenyl diphosphate + H2O = di-trans,octa-cis-undecaprenyl phosphate + phosphate + H(+)</text>
        <dbReference type="Rhea" id="RHEA:28094"/>
        <dbReference type="ChEBI" id="CHEBI:15377"/>
        <dbReference type="ChEBI" id="CHEBI:15378"/>
        <dbReference type="ChEBI" id="CHEBI:43474"/>
        <dbReference type="ChEBI" id="CHEBI:58405"/>
        <dbReference type="ChEBI" id="CHEBI:60392"/>
        <dbReference type="EC" id="3.6.1.27"/>
    </reaction>
</comment>
<keyword evidence="8 14" id="KW-1133">Transmembrane helix</keyword>
<evidence type="ECO:0000256" key="13">
    <source>
        <dbReference type="ARBA" id="ARBA00047594"/>
    </source>
</evidence>
<feature type="transmembrane region" description="Helical" evidence="14">
    <location>
        <begin position="252"/>
        <end position="271"/>
    </location>
</feature>
<dbReference type="InterPro" id="IPR003824">
    <property type="entry name" value="UppP"/>
</dbReference>
<comment type="miscellaneous">
    <text evidence="14">Bacitracin is thought to be involved in the inhibition of peptidoglycan synthesis by sequestering undecaprenyl diphosphate, thereby reducing the pool of lipid carrier available.</text>
</comment>
<dbReference type="NCBIfam" id="NF001389">
    <property type="entry name" value="PRK00281.1-2"/>
    <property type="match status" value="1"/>
</dbReference>
<keyword evidence="5 14" id="KW-1003">Cell membrane</keyword>
<dbReference type="PANTHER" id="PTHR30622">
    <property type="entry name" value="UNDECAPRENYL-DIPHOSPHATASE"/>
    <property type="match status" value="1"/>
</dbReference>
<evidence type="ECO:0000256" key="12">
    <source>
        <dbReference type="ARBA" id="ARBA00032932"/>
    </source>
</evidence>
<keyword evidence="14" id="KW-0133">Cell shape</keyword>
<evidence type="ECO:0000256" key="11">
    <source>
        <dbReference type="ARBA" id="ARBA00032707"/>
    </source>
</evidence>
<dbReference type="PANTHER" id="PTHR30622:SF3">
    <property type="entry name" value="UNDECAPRENYL-DIPHOSPHATASE"/>
    <property type="match status" value="1"/>
</dbReference>
<evidence type="ECO:0000256" key="10">
    <source>
        <dbReference type="ARBA" id="ARBA00023251"/>
    </source>
</evidence>
<feature type="transmembrane region" description="Helical" evidence="14">
    <location>
        <begin position="47"/>
        <end position="64"/>
    </location>
</feature>
<dbReference type="GO" id="GO:0071555">
    <property type="term" value="P:cell wall organization"/>
    <property type="evidence" value="ECO:0007669"/>
    <property type="project" value="UniProtKB-KW"/>
</dbReference>
<comment type="similarity">
    <text evidence="2 14">Belongs to the UppP family.</text>
</comment>
<evidence type="ECO:0000256" key="7">
    <source>
        <dbReference type="ARBA" id="ARBA00022801"/>
    </source>
</evidence>
<dbReference type="HAMAP" id="MF_01006">
    <property type="entry name" value="Undec_diphosphatase"/>
    <property type="match status" value="1"/>
</dbReference>
<evidence type="ECO:0000256" key="14">
    <source>
        <dbReference type="HAMAP-Rule" id="MF_01006"/>
    </source>
</evidence>
<sequence length="272" mass="30049">MVDTSSLIAAFILGIVEGLTEFLPVSSTGHLIIAGELLNFNDARGKVFMIVIQLGAILAVIWEFRAKLLTVMNGFVRREPAAWHFVRNLLVAFLPAVALGLIFHHWIKTYLFNPYTVAMALIGGGVVILWVEKRIFHPRIENIEDISWQDALRVGFAQSLAMFPGISRSGATIMGGMIFGLNRRVATEFSFFLAIPTMFGAVSLDLYKNWQLLSAEDLPIFAVGFIAAFFSAYLAVAGLLKFISNHTFIGFAWYRIVFGLVVLGTALGEAVR</sequence>
<organism evidence="15">
    <name type="scientific">Candidatus Nitrotoga fabula</name>
    <dbReference type="NCBI Taxonomy" id="2182327"/>
    <lineage>
        <taxon>Bacteria</taxon>
        <taxon>Pseudomonadati</taxon>
        <taxon>Pseudomonadota</taxon>
        <taxon>Betaproteobacteria</taxon>
        <taxon>Nitrosomonadales</taxon>
        <taxon>Gallionellaceae</taxon>
        <taxon>Candidatus Nitrotoga</taxon>
    </lineage>
</organism>
<proteinExistence type="inferred from homology"/>
<keyword evidence="14" id="KW-0573">Peptidoglycan synthesis</keyword>
<dbReference type="GO" id="GO:0005886">
    <property type="term" value="C:plasma membrane"/>
    <property type="evidence" value="ECO:0007669"/>
    <property type="project" value="UniProtKB-SubCell"/>
</dbReference>
<evidence type="ECO:0000256" key="9">
    <source>
        <dbReference type="ARBA" id="ARBA00023136"/>
    </source>
</evidence>
<evidence type="ECO:0000313" key="15">
    <source>
        <dbReference type="EMBL" id="SPS06880.1"/>
    </source>
</evidence>
<name>A0A2X0QYX3_9PROT</name>
<feature type="transmembrane region" description="Helical" evidence="14">
    <location>
        <begin position="112"/>
        <end position="131"/>
    </location>
</feature>
<dbReference type="GO" id="GO:0009252">
    <property type="term" value="P:peptidoglycan biosynthetic process"/>
    <property type="evidence" value="ECO:0007669"/>
    <property type="project" value="UniProtKB-KW"/>
</dbReference>
<evidence type="ECO:0000256" key="8">
    <source>
        <dbReference type="ARBA" id="ARBA00022989"/>
    </source>
</evidence>
<comment type="function">
    <text evidence="14">Catalyzes the dephosphorylation of undecaprenyl diphosphate (UPP). Confers resistance to bacitracin.</text>
</comment>
<dbReference type="EC" id="3.6.1.27" evidence="3 14"/>
<feature type="transmembrane region" description="Helical" evidence="14">
    <location>
        <begin position="189"/>
        <end position="207"/>
    </location>
</feature>
<dbReference type="NCBIfam" id="TIGR00753">
    <property type="entry name" value="undec_PP_bacA"/>
    <property type="match status" value="1"/>
</dbReference>
<evidence type="ECO:0000256" key="1">
    <source>
        <dbReference type="ARBA" id="ARBA00004651"/>
    </source>
</evidence>
<dbReference type="Pfam" id="PF02673">
    <property type="entry name" value="BacA"/>
    <property type="match status" value="1"/>
</dbReference>
<keyword evidence="9 14" id="KW-0472">Membrane</keyword>
<evidence type="ECO:0000256" key="5">
    <source>
        <dbReference type="ARBA" id="ARBA00022475"/>
    </source>
</evidence>
<evidence type="ECO:0000256" key="3">
    <source>
        <dbReference type="ARBA" id="ARBA00012374"/>
    </source>
</evidence>
<evidence type="ECO:0000256" key="6">
    <source>
        <dbReference type="ARBA" id="ARBA00022692"/>
    </source>
</evidence>
<dbReference type="EMBL" id="LS423452">
    <property type="protein sequence ID" value="SPS06880.1"/>
    <property type="molecule type" value="Genomic_DNA"/>
</dbReference>
<comment type="subcellular location">
    <subcellularLocation>
        <location evidence="1 14">Cell membrane</location>
        <topology evidence="1 14">Multi-pass membrane protein</topology>
    </subcellularLocation>
</comment>
<feature type="transmembrane region" description="Helical" evidence="14">
    <location>
        <begin position="85"/>
        <end position="106"/>
    </location>
</feature>
<dbReference type="GO" id="GO:0046677">
    <property type="term" value="P:response to antibiotic"/>
    <property type="evidence" value="ECO:0007669"/>
    <property type="project" value="UniProtKB-UniRule"/>
</dbReference>
<evidence type="ECO:0000256" key="2">
    <source>
        <dbReference type="ARBA" id="ARBA00010621"/>
    </source>
</evidence>
<protein>
    <recommendedName>
        <fullName evidence="4 14">Undecaprenyl-diphosphatase</fullName>
        <ecNumber evidence="3 14">3.6.1.27</ecNumber>
    </recommendedName>
    <alternativeName>
        <fullName evidence="12 14">Bacitracin resistance protein</fullName>
    </alternativeName>
    <alternativeName>
        <fullName evidence="11 14">Undecaprenyl pyrophosphate phosphatase</fullName>
    </alternativeName>
</protein>
<dbReference type="NCBIfam" id="NF001390">
    <property type="entry name" value="PRK00281.1-4"/>
    <property type="match status" value="1"/>
</dbReference>